<keyword evidence="8" id="KW-1185">Reference proteome</keyword>
<feature type="domain" description="PPIase cyclophilin-type" evidence="6">
    <location>
        <begin position="25"/>
        <end position="190"/>
    </location>
</feature>
<evidence type="ECO:0000259" key="6">
    <source>
        <dbReference type="PROSITE" id="PS50072"/>
    </source>
</evidence>
<dbReference type="PROSITE" id="PS00170">
    <property type="entry name" value="CSA_PPIASE_1"/>
    <property type="match status" value="1"/>
</dbReference>
<feature type="compositionally biased region" description="Basic and acidic residues" evidence="5">
    <location>
        <begin position="653"/>
        <end position="664"/>
    </location>
</feature>
<dbReference type="OMA" id="GNREETT"/>
<dbReference type="GO" id="GO:0006457">
    <property type="term" value="P:protein folding"/>
    <property type="evidence" value="ECO:0007669"/>
    <property type="project" value="InterPro"/>
</dbReference>
<gene>
    <name evidence="7" type="ORF">Fcan01_21698</name>
</gene>
<dbReference type="OrthoDB" id="6630374at2759"/>
<feature type="compositionally biased region" description="Basic and acidic residues" evidence="5">
    <location>
        <begin position="263"/>
        <end position="273"/>
    </location>
</feature>
<sequence length="815" mass="92308">MTVSNEKEMGGEEDEIDVVINPRCFFDVEIGGVSAGRVVFELFANKCPKTVDNFRQLCTGEGGVGKSTGKPLHYKGTVFHRVIKEFMIQGGDFTNFNGTGGESIYGGTFEDEDLALKHDEPFLLSMANRGPNTNGSQFFILTQPASHLNGIHVVFGRVVSGQQIIKQVEGLPVDRKSRPLSDVRVSNCGELILMKKKKEKKPKKEKPVKEKSDVEDEERSSGELSESGSDSKKRKAKASESSTTADVIENQEVQHPLVSLRSIDPDEIPKDPSNHFLSRGKLEEADDKDKTGEKDKDTSKDRRKSRRSTSKSRSRSRSRNRGGRDDRDDRGRGDRNGSDRGARFGGPTRSTDNEGRKIKGRGRICFPRFSSRSRSKTPPHWKAETRKTITMKEFEEREKRKRDKDDELRRRQEEQKKRHEETEAVVRPSSRPERATQPDHRGGGGGGRERDHRPRELENRGVEPRRHFSESLRNRFRESESEDMPSSTRDRESEPKSKTKDEERSAKIVEELTSKLQAAGDGVVYYQHLYKANTTSAMNLNSKDKNDDKVADNNDDDDDDDDEVANILPINKALLGNIGFDLDPPSPKVSKEVHNVSSSFIPAVTTEGDGDEDEGPPGEEDENVLAELRLRRELLKKRLKDWEEDSADEGDEDGNKDKSVDQKKLQSAIEAELKTLNAHRGLSRRTASIGGGGSDVGITGKEKDDDDAVSTSKRVARKDRSKSGSKSKSRSKSRDRHGRGRDRGGREETKRRRNSSKDEGSRHRGDRDRDHHHRHRKDSSRDRKDHRDRDRHRRSRKSKSRSRSRSRSRGHRSRR</sequence>
<feature type="compositionally biased region" description="Acidic residues" evidence="5">
    <location>
        <begin position="642"/>
        <end position="652"/>
    </location>
</feature>
<feature type="compositionally biased region" description="Basic residues" evidence="5">
    <location>
        <begin position="301"/>
        <end position="321"/>
    </location>
</feature>
<feature type="compositionally biased region" description="Basic and acidic residues" evidence="5">
    <location>
        <begin position="741"/>
        <end position="769"/>
    </location>
</feature>
<feature type="compositionally biased region" description="Basic and acidic residues" evidence="5">
    <location>
        <begin position="280"/>
        <end position="300"/>
    </location>
</feature>
<keyword evidence="3" id="KW-0697">Rotamase</keyword>
<dbReference type="GO" id="GO:0005739">
    <property type="term" value="C:mitochondrion"/>
    <property type="evidence" value="ECO:0007669"/>
    <property type="project" value="TreeGrafter"/>
</dbReference>
<feature type="region of interest" description="Disordered" evidence="5">
    <location>
        <begin position="639"/>
        <end position="815"/>
    </location>
</feature>
<dbReference type="GO" id="GO:0003755">
    <property type="term" value="F:peptidyl-prolyl cis-trans isomerase activity"/>
    <property type="evidence" value="ECO:0007669"/>
    <property type="project" value="UniProtKB-KW"/>
</dbReference>
<protein>
    <recommendedName>
        <fullName evidence="2">peptidylprolyl isomerase</fullName>
        <ecNumber evidence="2">5.2.1.8</ecNumber>
    </recommendedName>
</protein>
<name>A0A226DDV3_FOLCA</name>
<proteinExistence type="predicted"/>
<evidence type="ECO:0000256" key="1">
    <source>
        <dbReference type="ARBA" id="ARBA00000971"/>
    </source>
</evidence>
<feature type="compositionally biased region" description="Basic residues" evidence="5">
    <location>
        <begin position="714"/>
        <end position="740"/>
    </location>
</feature>
<dbReference type="PANTHER" id="PTHR11071:SF565">
    <property type="entry name" value="MOCA-CYP, ISOFORM A"/>
    <property type="match status" value="1"/>
</dbReference>
<dbReference type="EC" id="5.2.1.8" evidence="2"/>
<dbReference type="PANTHER" id="PTHR11071">
    <property type="entry name" value="PEPTIDYL-PROLYL CIS-TRANS ISOMERASE"/>
    <property type="match status" value="1"/>
</dbReference>
<feature type="compositionally biased region" description="Basic and acidic residues" evidence="5">
    <location>
        <begin position="381"/>
        <end position="479"/>
    </location>
</feature>
<dbReference type="InterPro" id="IPR002130">
    <property type="entry name" value="Cyclophilin-type_PPIase_dom"/>
</dbReference>
<evidence type="ECO:0000256" key="5">
    <source>
        <dbReference type="SAM" id="MobiDB-lite"/>
    </source>
</evidence>
<dbReference type="AlphaFoldDB" id="A0A226DDV3"/>
<dbReference type="Proteomes" id="UP000198287">
    <property type="component" value="Unassembled WGS sequence"/>
</dbReference>
<dbReference type="STRING" id="158441.A0A226DDV3"/>
<feature type="compositionally biased region" description="Basic and acidic residues" evidence="5">
    <location>
        <begin position="322"/>
        <end position="342"/>
    </location>
</feature>
<dbReference type="FunFam" id="2.40.100.10:FF:000005">
    <property type="entry name" value="Peptidyl-prolyl cis-trans isomerase G"/>
    <property type="match status" value="1"/>
</dbReference>
<dbReference type="InterPro" id="IPR020892">
    <property type="entry name" value="Cyclophilin-type_PPIase_CS"/>
</dbReference>
<feature type="region of interest" description="Disordered" evidence="5">
    <location>
        <begin position="534"/>
        <end position="565"/>
    </location>
</feature>
<feature type="compositionally biased region" description="Basic and acidic residues" evidence="5">
    <location>
        <begin position="488"/>
        <end position="506"/>
    </location>
</feature>
<feature type="region of interest" description="Disordered" evidence="5">
    <location>
        <begin position="578"/>
        <end position="625"/>
    </location>
</feature>
<comment type="caution">
    <text evidence="7">The sequence shown here is derived from an EMBL/GenBank/DDBJ whole genome shotgun (WGS) entry which is preliminary data.</text>
</comment>
<evidence type="ECO:0000313" key="7">
    <source>
        <dbReference type="EMBL" id="OXA43752.1"/>
    </source>
</evidence>
<feature type="compositionally biased region" description="Basic and acidic residues" evidence="5">
    <location>
        <begin position="779"/>
        <end position="788"/>
    </location>
</feature>
<dbReference type="InterPro" id="IPR029000">
    <property type="entry name" value="Cyclophilin-like_dom_sf"/>
</dbReference>
<evidence type="ECO:0000313" key="8">
    <source>
        <dbReference type="Proteomes" id="UP000198287"/>
    </source>
</evidence>
<dbReference type="Pfam" id="PF00160">
    <property type="entry name" value="Pro_isomerase"/>
    <property type="match status" value="1"/>
</dbReference>
<evidence type="ECO:0000256" key="3">
    <source>
        <dbReference type="ARBA" id="ARBA00023110"/>
    </source>
</evidence>
<comment type="catalytic activity">
    <reaction evidence="1">
        <text>[protein]-peptidylproline (omega=180) = [protein]-peptidylproline (omega=0)</text>
        <dbReference type="Rhea" id="RHEA:16237"/>
        <dbReference type="Rhea" id="RHEA-COMP:10747"/>
        <dbReference type="Rhea" id="RHEA-COMP:10748"/>
        <dbReference type="ChEBI" id="CHEBI:83833"/>
        <dbReference type="ChEBI" id="CHEBI:83834"/>
        <dbReference type="EC" id="5.2.1.8"/>
    </reaction>
</comment>
<feature type="compositionally biased region" description="Acidic residues" evidence="5">
    <location>
        <begin position="553"/>
        <end position="564"/>
    </location>
</feature>
<accession>A0A226DDV3</accession>
<evidence type="ECO:0000256" key="4">
    <source>
        <dbReference type="ARBA" id="ARBA00023235"/>
    </source>
</evidence>
<keyword evidence="4 7" id="KW-0413">Isomerase</keyword>
<feature type="compositionally biased region" description="Basic and acidic residues" evidence="5">
    <location>
        <begin position="542"/>
        <end position="552"/>
    </location>
</feature>
<dbReference type="PRINTS" id="PR00153">
    <property type="entry name" value="CSAPPISMRASE"/>
</dbReference>
<dbReference type="Gene3D" id="2.40.100.10">
    <property type="entry name" value="Cyclophilin-like"/>
    <property type="match status" value="1"/>
</dbReference>
<feature type="region of interest" description="Disordered" evidence="5">
    <location>
        <begin position="194"/>
        <end position="506"/>
    </location>
</feature>
<organism evidence="7 8">
    <name type="scientific">Folsomia candida</name>
    <name type="common">Springtail</name>
    <dbReference type="NCBI Taxonomy" id="158441"/>
    <lineage>
        <taxon>Eukaryota</taxon>
        <taxon>Metazoa</taxon>
        <taxon>Ecdysozoa</taxon>
        <taxon>Arthropoda</taxon>
        <taxon>Hexapoda</taxon>
        <taxon>Collembola</taxon>
        <taxon>Entomobryomorpha</taxon>
        <taxon>Isotomoidea</taxon>
        <taxon>Isotomidae</taxon>
        <taxon>Proisotominae</taxon>
        <taxon>Folsomia</taxon>
    </lineage>
</organism>
<dbReference type="EMBL" id="LNIX01000021">
    <property type="protein sequence ID" value="OXA43752.1"/>
    <property type="molecule type" value="Genomic_DNA"/>
</dbReference>
<feature type="compositionally biased region" description="Basic residues" evidence="5">
    <location>
        <begin position="789"/>
        <end position="815"/>
    </location>
</feature>
<feature type="compositionally biased region" description="Acidic residues" evidence="5">
    <location>
        <begin position="608"/>
        <end position="624"/>
    </location>
</feature>
<dbReference type="PROSITE" id="PS50072">
    <property type="entry name" value="CSA_PPIASE_2"/>
    <property type="match status" value="1"/>
</dbReference>
<feature type="compositionally biased region" description="Basic residues" evidence="5">
    <location>
        <begin position="194"/>
        <end position="204"/>
    </location>
</feature>
<dbReference type="GO" id="GO:0016018">
    <property type="term" value="F:cyclosporin A binding"/>
    <property type="evidence" value="ECO:0007669"/>
    <property type="project" value="TreeGrafter"/>
</dbReference>
<reference evidence="7 8" key="1">
    <citation type="submission" date="2015-12" db="EMBL/GenBank/DDBJ databases">
        <title>The genome of Folsomia candida.</title>
        <authorList>
            <person name="Faddeeva A."/>
            <person name="Derks M.F."/>
            <person name="Anvar Y."/>
            <person name="Smit S."/>
            <person name="Van Straalen N."/>
            <person name="Roelofs D."/>
        </authorList>
    </citation>
    <scope>NUCLEOTIDE SEQUENCE [LARGE SCALE GENOMIC DNA]</scope>
    <source>
        <strain evidence="7 8">VU population</strain>
        <tissue evidence="7">Whole body</tissue>
    </source>
</reference>
<evidence type="ECO:0000256" key="2">
    <source>
        <dbReference type="ARBA" id="ARBA00013194"/>
    </source>
</evidence>
<dbReference type="SUPFAM" id="SSF50891">
    <property type="entry name" value="Cyclophilin-like"/>
    <property type="match status" value="1"/>
</dbReference>